<keyword evidence="1" id="KW-1133">Transmembrane helix</keyword>
<dbReference type="EMBL" id="SMJU01000008">
    <property type="protein sequence ID" value="TDB64112.1"/>
    <property type="molecule type" value="Genomic_DNA"/>
</dbReference>
<evidence type="ECO:0008006" key="4">
    <source>
        <dbReference type="Google" id="ProtNLM"/>
    </source>
</evidence>
<feature type="transmembrane region" description="Helical" evidence="1">
    <location>
        <begin position="117"/>
        <end position="134"/>
    </location>
</feature>
<keyword evidence="1" id="KW-0812">Transmembrane</keyword>
<dbReference type="OrthoDB" id="1081881at2"/>
<evidence type="ECO:0000313" key="3">
    <source>
        <dbReference type="Proteomes" id="UP000295706"/>
    </source>
</evidence>
<keyword evidence="1" id="KW-0472">Membrane</keyword>
<dbReference type="AlphaFoldDB" id="A0A4R4KBI3"/>
<feature type="transmembrane region" description="Helical" evidence="1">
    <location>
        <begin position="174"/>
        <end position="191"/>
    </location>
</feature>
<feature type="transmembrane region" description="Helical" evidence="1">
    <location>
        <begin position="273"/>
        <end position="291"/>
    </location>
</feature>
<accession>A0A4R4KBI3</accession>
<feature type="transmembrane region" description="Helical" evidence="1">
    <location>
        <begin position="79"/>
        <end position="105"/>
    </location>
</feature>
<evidence type="ECO:0000256" key="1">
    <source>
        <dbReference type="SAM" id="Phobius"/>
    </source>
</evidence>
<name>A0A4R4KBI3_9BACT</name>
<proteinExistence type="predicted"/>
<evidence type="ECO:0000313" key="2">
    <source>
        <dbReference type="EMBL" id="TDB64112.1"/>
    </source>
</evidence>
<feature type="transmembrane region" description="Helical" evidence="1">
    <location>
        <begin position="341"/>
        <end position="360"/>
    </location>
</feature>
<feature type="transmembrane region" description="Helical" evidence="1">
    <location>
        <begin position="303"/>
        <end position="321"/>
    </location>
</feature>
<keyword evidence="3" id="KW-1185">Reference proteome</keyword>
<feature type="transmembrane region" description="Helical" evidence="1">
    <location>
        <begin position="372"/>
        <end position="390"/>
    </location>
</feature>
<dbReference type="Proteomes" id="UP000295706">
    <property type="component" value="Unassembled WGS sequence"/>
</dbReference>
<feature type="transmembrane region" description="Helical" evidence="1">
    <location>
        <begin position="140"/>
        <end position="162"/>
    </location>
</feature>
<dbReference type="RefSeq" id="WP_132118794.1">
    <property type="nucleotide sequence ID" value="NZ_SMJU01000008.1"/>
</dbReference>
<gene>
    <name evidence="2" type="ORF">EZE20_14315</name>
</gene>
<organism evidence="2 3">
    <name type="scientific">Arundinibacter roseus</name>
    <dbReference type="NCBI Taxonomy" id="2070510"/>
    <lineage>
        <taxon>Bacteria</taxon>
        <taxon>Pseudomonadati</taxon>
        <taxon>Bacteroidota</taxon>
        <taxon>Cytophagia</taxon>
        <taxon>Cytophagales</taxon>
        <taxon>Spirosomataceae</taxon>
        <taxon>Arundinibacter</taxon>
    </lineage>
</organism>
<comment type="caution">
    <text evidence="2">The sequence shown here is derived from an EMBL/GenBank/DDBJ whole genome shotgun (WGS) entry which is preliminary data.</text>
</comment>
<reference evidence="2 3" key="1">
    <citation type="submission" date="2019-02" db="EMBL/GenBank/DDBJ databases">
        <title>Arundinibacter roseus gen. nov., sp. nov., a new member of the family Cytophagaceae.</title>
        <authorList>
            <person name="Szuroczki S."/>
            <person name="Khayer B."/>
            <person name="Sproer C."/>
            <person name="Toumi M."/>
            <person name="Szabo A."/>
            <person name="Felfoldi T."/>
            <person name="Schumann P."/>
            <person name="Toth E."/>
        </authorList>
    </citation>
    <scope>NUCLEOTIDE SEQUENCE [LARGE SCALE GENOMIC DNA]</scope>
    <source>
        <strain evidence="2 3">DMA-k-7a</strain>
    </source>
</reference>
<sequence>MNKRQNTYRIVGNGLNMALLALVLIPLIALSFYNHPSAADDYCFIDTVFKYGWMEGMHHYYIGWTGRYFGILLNHSNPLIIRSVAGFKILPIVLILSFSGALYVLFRQLTPTLSRKAHAGFTGVLLFLYITKLPNIAEAFYWMAAFVTYTVPNTLTILWLVVMIRWYRLETMQMKVLTGIFAGFLTFAIMGSSEINLLVQSLLLAGWWGYRLIFQRKTDGLMAWLAAVAGLSLYLFFSAPGNEARMGGNPVSGNIPESVLYAFRKLAILSFDWIFRTPLLLLTAAWIYVLSTITPQALKHFKVPFFYMALLYTGILAAQIFPSYYAISIEVEPAPRVLNSVYLYFLLGWFYMVGAGYYWISQKRTMSTLNTMYQPVLVALLVPGLLFFMYKNQSLRTIYSDWLRGKASAYNKEMYARYDLIHASSESVVAVPALKNLPQTLFVEDIQTNPVHLWNKCTAGYFGKSAIYLIQEKDTSHELTP</sequence>
<feature type="transmembrane region" description="Helical" evidence="1">
    <location>
        <begin position="221"/>
        <end position="239"/>
    </location>
</feature>
<protein>
    <recommendedName>
        <fullName evidence="4">Glycosyltransferase RgtA/B/C/D-like domain-containing protein</fullName>
    </recommendedName>
</protein>